<accession>A0A6M3K271</accession>
<protein>
    <submittedName>
        <fullName evidence="2">Uncharacterized protein</fullName>
    </submittedName>
</protein>
<proteinExistence type="predicted"/>
<reference evidence="2" key="1">
    <citation type="submission" date="2020-03" db="EMBL/GenBank/DDBJ databases">
        <title>The deep terrestrial virosphere.</title>
        <authorList>
            <person name="Holmfeldt K."/>
            <person name="Nilsson E."/>
            <person name="Simone D."/>
            <person name="Lopez-Fernandez M."/>
            <person name="Wu X."/>
            <person name="de Brujin I."/>
            <person name="Lundin D."/>
            <person name="Andersson A."/>
            <person name="Bertilsson S."/>
            <person name="Dopson M."/>
        </authorList>
    </citation>
    <scope>NUCLEOTIDE SEQUENCE</scope>
    <source>
        <strain evidence="2">MM415A01560</strain>
    </source>
</reference>
<name>A0A6M3K271_9ZZZZ</name>
<keyword evidence="1" id="KW-0812">Transmembrane</keyword>
<feature type="transmembrane region" description="Helical" evidence="1">
    <location>
        <begin position="78"/>
        <end position="99"/>
    </location>
</feature>
<gene>
    <name evidence="2" type="ORF">MM415A01560_0015</name>
</gene>
<evidence type="ECO:0000256" key="1">
    <source>
        <dbReference type="SAM" id="Phobius"/>
    </source>
</evidence>
<dbReference type="AlphaFoldDB" id="A0A6M3K271"/>
<evidence type="ECO:0000313" key="2">
    <source>
        <dbReference type="EMBL" id="QJA76214.1"/>
    </source>
</evidence>
<organism evidence="2">
    <name type="scientific">viral metagenome</name>
    <dbReference type="NCBI Taxonomy" id="1070528"/>
    <lineage>
        <taxon>unclassified sequences</taxon>
        <taxon>metagenomes</taxon>
        <taxon>organismal metagenomes</taxon>
    </lineage>
</organism>
<keyword evidence="1" id="KW-0472">Membrane</keyword>
<sequence>MTDPEAKNILINMFTEKLRLSKLFRWNASLKHGVPIDNEPSSMVVVNRVEQPQPSVNNPSVTSTLEQTKETMPAWAKWLGAGLVASVLGLGGATSYLFMNQPDETSVVQPDRQDSALQWLEDEGEHLP</sequence>
<dbReference type="EMBL" id="MT142211">
    <property type="protein sequence ID" value="QJA76214.1"/>
    <property type="molecule type" value="Genomic_DNA"/>
</dbReference>
<keyword evidence="1" id="KW-1133">Transmembrane helix</keyword>